<dbReference type="AlphaFoldDB" id="A0A443HR64"/>
<dbReference type="Proteomes" id="UP000283841">
    <property type="component" value="Unassembled WGS sequence"/>
</dbReference>
<accession>A0A443HR64</accession>
<dbReference type="PANTHER" id="PTHR39219">
    <property type="entry name" value="ER MEMBRANE PROTEIN COMPLEX SUBUNIT 10"/>
    <property type="match status" value="1"/>
</dbReference>
<comment type="caution">
    <text evidence="2">The sequence shown here is derived from an EMBL/GenBank/DDBJ whole genome shotgun (WGS) entry which is preliminary data.</text>
</comment>
<dbReference type="STRING" id="264951.A0A443HR64"/>
<feature type="chain" id="PRO_5019461248" description="ER membrane protein complex subunit 10" evidence="1">
    <location>
        <begin position="20"/>
        <end position="206"/>
    </location>
</feature>
<keyword evidence="3" id="KW-1185">Reference proteome</keyword>
<keyword evidence="1" id="KW-0732">Signal</keyword>
<name>A0A443HR64_BYSSP</name>
<sequence>MTPLSILYLFLSLVTAVLASSPSTNLPSEIFYWPITAAQPARLARLAYDPSTLKSTLLDYTPPAAEQDKDNKQNDLIRIGFFTSTPTNPKQWVGSLVSRSALVSADEKPVFRLLVDSQNNDSYHVSMSSSKSTLSPKNKDTNAADPVEIFRSEILPRPALNRPVVVSPDGKGPEEVVEKTLFQKYWWVLLIITFLAMTGSAEPENK</sequence>
<protein>
    <recommendedName>
        <fullName evidence="4">ER membrane protein complex subunit 10</fullName>
    </recommendedName>
</protein>
<dbReference type="EMBL" id="RCNU01000008">
    <property type="protein sequence ID" value="RWQ94306.1"/>
    <property type="molecule type" value="Genomic_DNA"/>
</dbReference>
<dbReference type="PANTHER" id="PTHR39219:SF1">
    <property type="entry name" value="ER MEMBRANE PROTEIN COMPLEX SUBUNIT 10"/>
    <property type="match status" value="1"/>
</dbReference>
<dbReference type="VEuPathDB" id="FungiDB:C8Q69DRAFT_473484"/>
<evidence type="ECO:0000256" key="1">
    <source>
        <dbReference type="SAM" id="SignalP"/>
    </source>
</evidence>
<proteinExistence type="predicted"/>
<feature type="signal peptide" evidence="1">
    <location>
        <begin position="1"/>
        <end position="19"/>
    </location>
</feature>
<organism evidence="2 3">
    <name type="scientific">Byssochlamys spectabilis</name>
    <name type="common">Paecilomyces variotii</name>
    <dbReference type="NCBI Taxonomy" id="264951"/>
    <lineage>
        <taxon>Eukaryota</taxon>
        <taxon>Fungi</taxon>
        <taxon>Dikarya</taxon>
        <taxon>Ascomycota</taxon>
        <taxon>Pezizomycotina</taxon>
        <taxon>Eurotiomycetes</taxon>
        <taxon>Eurotiomycetidae</taxon>
        <taxon>Eurotiales</taxon>
        <taxon>Thermoascaceae</taxon>
        <taxon>Paecilomyces</taxon>
    </lineage>
</organism>
<gene>
    <name evidence="2" type="ORF">C8Q69DRAFT_473484</name>
</gene>
<dbReference type="GeneID" id="39600320"/>
<reference evidence="2 3" key="1">
    <citation type="journal article" date="2018" name="Front. Microbiol.">
        <title>Genomic and genetic insights into a cosmopolitan fungus, Paecilomyces variotii (Eurotiales).</title>
        <authorList>
            <person name="Urquhart A.S."/>
            <person name="Mondo S.J."/>
            <person name="Makela M.R."/>
            <person name="Hane J.K."/>
            <person name="Wiebenga A."/>
            <person name="He G."/>
            <person name="Mihaltcheva S."/>
            <person name="Pangilinan J."/>
            <person name="Lipzen A."/>
            <person name="Barry K."/>
            <person name="de Vries R.P."/>
            <person name="Grigoriev I.V."/>
            <person name="Idnurm A."/>
        </authorList>
    </citation>
    <scope>NUCLEOTIDE SEQUENCE [LARGE SCALE GENOMIC DNA]</scope>
    <source>
        <strain evidence="2 3">CBS 101075</strain>
    </source>
</reference>
<dbReference type="RefSeq" id="XP_028483951.1">
    <property type="nucleotide sequence ID" value="XM_028631043.1"/>
</dbReference>
<evidence type="ECO:0000313" key="2">
    <source>
        <dbReference type="EMBL" id="RWQ94306.1"/>
    </source>
</evidence>
<evidence type="ECO:0008006" key="4">
    <source>
        <dbReference type="Google" id="ProtNLM"/>
    </source>
</evidence>
<evidence type="ECO:0000313" key="3">
    <source>
        <dbReference type="Proteomes" id="UP000283841"/>
    </source>
</evidence>